<dbReference type="GO" id="GO:0005524">
    <property type="term" value="F:ATP binding"/>
    <property type="evidence" value="ECO:0007669"/>
    <property type="project" value="UniProtKB-KW"/>
</dbReference>
<organism evidence="9 10">
    <name type="scientific">Acidiphilium rubrum</name>
    <dbReference type="NCBI Taxonomy" id="526"/>
    <lineage>
        <taxon>Bacteria</taxon>
        <taxon>Pseudomonadati</taxon>
        <taxon>Pseudomonadota</taxon>
        <taxon>Alphaproteobacteria</taxon>
        <taxon>Acetobacterales</taxon>
        <taxon>Acidocellaceae</taxon>
        <taxon>Acidiphilium</taxon>
    </lineage>
</organism>
<feature type="domain" description="Four-carbon acid sugar kinase N-terminal" evidence="7">
    <location>
        <begin position="5"/>
        <end position="226"/>
    </location>
</feature>
<sequence>MRRMLIVADDLSGAADCAIACTAAGLDALVVLGGASGDGADVLAVDADTRRLAPAAAARRTFEAFRDHVGAVTPILFKKLDSSLRGNIAAELRAGLEFAGSRGAGRALAIVAPAFPALGRTTRGGQQRIRGVPVEATELWRREGIAGTAHVPTMIERAGMRTRHVDLPTVRDGDALRDALHGACTDHDAVVCDAETEADLAAIATAGVTLGPHTLWAGAAGLARHLAAGMTPRPSTDGTAGIDRWAIGPVKRPILFVVGSLSSVSRRQVEMLAAEGECRLVTVAPRVLRMGASAPGWAEARDRIGRQNMAGVDLIVMLGLEDRIDLAEGLALCSGLAQLVAPFADQFGAVVSTGGETARAVMEALGAGALRLIGEVEAGVPLATIEQPSGPWHRLPIITKAGAFGQPDTLLRCRAALRAPAAFAASVSTGGSQE</sequence>
<keyword evidence="10" id="KW-1185">Reference proteome</keyword>
<keyword evidence="5" id="KW-0067">ATP-binding</keyword>
<dbReference type="Proteomes" id="UP000186308">
    <property type="component" value="Unassembled WGS sequence"/>
</dbReference>
<dbReference type="InterPro" id="IPR042213">
    <property type="entry name" value="NBD_C_sf"/>
</dbReference>
<comment type="similarity">
    <text evidence="1">Belongs to the four-carbon acid sugar kinase family.</text>
</comment>
<evidence type="ECO:0000256" key="5">
    <source>
        <dbReference type="ARBA" id="ARBA00022840"/>
    </source>
</evidence>
<protein>
    <submittedName>
        <fullName evidence="9">4-hydroxythreonine-4-phosphate dehydrogenase</fullName>
    </submittedName>
</protein>
<keyword evidence="4" id="KW-0418">Kinase</keyword>
<dbReference type="GO" id="GO:0016301">
    <property type="term" value="F:kinase activity"/>
    <property type="evidence" value="ECO:0007669"/>
    <property type="project" value="UniProtKB-KW"/>
</dbReference>
<reference evidence="9 10" key="1">
    <citation type="submission" date="2017-01" db="EMBL/GenBank/DDBJ databases">
        <authorList>
            <person name="Varghese N."/>
            <person name="Submissions S."/>
        </authorList>
    </citation>
    <scope>NUCLEOTIDE SEQUENCE [LARGE SCALE GENOMIC DNA]</scope>
    <source>
        <strain evidence="9 10">ATCC 35905</strain>
    </source>
</reference>
<accession>A0A8G2CNF8</accession>
<dbReference type="InterPro" id="IPR031475">
    <property type="entry name" value="NBD_C"/>
</dbReference>
<dbReference type="Gene3D" id="3.40.980.20">
    <property type="entry name" value="Four-carbon acid sugar kinase, nucleotide binding domain"/>
    <property type="match status" value="1"/>
</dbReference>
<evidence type="ECO:0000256" key="4">
    <source>
        <dbReference type="ARBA" id="ARBA00022777"/>
    </source>
</evidence>
<dbReference type="AlphaFoldDB" id="A0A8G2CNF8"/>
<dbReference type="InterPro" id="IPR010737">
    <property type="entry name" value="4-carb_acid_sugar_kinase_N"/>
</dbReference>
<evidence type="ECO:0000256" key="3">
    <source>
        <dbReference type="ARBA" id="ARBA00022741"/>
    </source>
</evidence>
<dbReference type="RefSeq" id="WP_081849089.1">
    <property type="nucleotide sequence ID" value="NZ_FTNE01000032.1"/>
</dbReference>
<keyword evidence="2" id="KW-0808">Transferase</keyword>
<dbReference type="Pfam" id="PF17042">
    <property type="entry name" value="NBD_C"/>
    <property type="match status" value="1"/>
</dbReference>
<feature type="domain" description="Four-carbon acid sugar kinase nucleotide binding" evidence="8">
    <location>
        <begin position="255"/>
        <end position="410"/>
    </location>
</feature>
<evidence type="ECO:0000313" key="10">
    <source>
        <dbReference type="Proteomes" id="UP000186308"/>
    </source>
</evidence>
<name>A0A8G2CNF8_ACIRU</name>
<dbReference type="OrthoDB" id="9778478at2"/>
<evidence type="ECO:0000259" key="7">
    <source>
        <dbReference type="Pfam" id="PF07005"/>
    </source>
</evidence>
<proteinExistence type="inferred from homology"/>
<dbReference type="EMBL" id="FTNE01000032">
    <property type="protein sequence ID" value="SIR43341.1"/>
    <property type="molecule type" value="Genomic_DNA"/>
</dbReference>
<dbReference type="SUPFAM" id="SSF142764">
    <property type="entry name" value="YgbK-like"/>
    <property type="match status" value="1"/>
</dbReference>
<evidence type="ECO:0000259" key="8">
    <source>
        <dbReference type="Pfam" id="PF17042"/>
    </source>
</evidence>
<keyword evidence="3" id="KW-0547">Nucleotide-binding</keyword>
<dbReference type="InterPro" id="IPR037051">
    <property type="entry name" value="4-carb_acid_sugar_kinase_N_sf"/>
</dbReference>
<keyword evidence="6" id="KW-0119">Carbohydrate metabolism</keyword>
<dbReference type="Pfam" id="PF07005">
    <property type="entry name" value="SBD_N"/>
    <property type="match status" value="1"/>
</dbReference>
<evidence type="ECO:0000256" key="6">
    <source>
        <dbReference type="ARBA" id="ARBA00023277"/>
    </source>
</evidence>
<comment type="caution">
    <text evidence="9">The sequence shown here is derived from an EMBL/GenBank/DDBJ whole genome shotgun (WGS) entry which is preliminary data.</text>
</comment>
<evidence type="ECO:0000256" key="1">
    <source>
        <dbReference type="ARBA" id="ARBA00005715"/>
    </source>
</evidence>
<gene>
    <name evidence="9" type="ORF">SAMN05421828_13216</name>
</gene>
<dbReference type="Gene3D" id="3.40.50.10840">
    <property type="entry name" value="Putative sugar-binding, N-terminal domain"/>
    <property type="match status" value="1"/>
</dbReference>
<evidence type="ECO:0000256" key="2">
    <source>
        <dbReference type="ARBA" id="ARBA00022679"/>
    </source>
</evidence>
<evidence type="ECO:0000313" key="9">
    <source>
        <dbReference type="EMBL" id="SIR43341.1"/>
    </source>
</evidence>